<evidence type="ECO:0000256" key="2">
    <source>
        <dbReference type="ARBA" id="ARBA00022670"/>
    </source>
</evidence>
<feature type="domain" description="Peptidase M48" evidence="9">
    <location>
        <begin position="450"/>
        <end position="615"/>
    </location>
</feature>
<dbReference type="GO" id="GO:0051603">
    <property type="term" value="P:proteolysis involved in protein catabolic process"/>
    <property type="evidence" value="ECO:0007669"/>
    <property type="project" value="TreeGrafter"/>
</dbReference>
<feature type="region of interest" description="Disordered" evidence="7">
    <location>
        <begin position="646"/>
        <end position="676"/>
    </location>
</feature>
<evidence type="ECO:0000256" key="3">
    <source>
        <dbReference type="ARBA" id="ARBA00022723"/>
    </source>
</evidence>
<feature type="compositionally biased region" description="Basic and acidic residues" evidence="7">
    <location>
        <begin position="647"/>
        <end position="663"/>
    </location>
</feature>
<dbReference type="EMBL" id="BDQK01000005">
    <property type="protein sequence ID" value="GBF79843.1"/>
    <property type="molecule type" value="Genomic_DNA"/>
</dbReference>
<feature type="compositionally biased region" description="Polar residues" evidence="7">
    <location>
        <begin position="177"/>
        <end position="193"/>
    </location>
</feature>
<keyword evidence="2" id="KW-0645">Protease</keyword>
<feature type="compositionally biased region" description="Polar residues" evidence="7">
    <location>
        <begin position="665"/>
        <end position="676"/>
    </location>
</feature>
<evidence type="ECO:0000256" key="5">
    <source>
        <dbReference type="ARBA" id="ARBA00022833"/>
    </source>
</evidence>
<evidence type="ECO:0000256" key="1">
    <source>
        <dbReference type="ARBA" id="ARBA00001947"/>
    </source>
</evidence>
<accession>A0A401IEZ8</accession>
<keyword evidence="4" id="KW-0378">Hydrolase</keyword>
<evidence type="ECO:0000256" key="6">
    <source>
        <dbReference type="ARBA" id="ARBA00023049"/>
    </source>
</evidence>
<evidence type="ECO:0000313" key="11">
    <source>
        <dbReference type="Proteomes" id="UP000287247"/>
    </source>
</evidence>
<dbReference type="InterPro" id="IPR051156">
    <property type="entry name" value="Mito/Outer_Membr_Metalloprot"/>
</dbReference>
<keyword evidence="8" id="KW-1133">Transmembrane helix</keyword>
<dbReference type="InterPro" id="IPR001915">
    <property type="entry name" value="Peptidase_M48"/>
</dbReference>
<feature type="region of interest" description="Disordered" evidence="7">
    <location>
        <begin position="96"/>
        <end position="131"/>
    </location>
</feature>
<gene>
    <name evidence="10" type="ORF">AsFPU1_1243</name>
</gene>
<keyword evidence="8" id="KW-0472">Membrane</keyword>
<feature type="compositionally biased region" description="Polar residues" evidence="7">
    <location>
        <begin position="118"/>
        <end position="131"/>
    </location>
</feature>
<sequence>MLTNIGTGYDKNFSHAHTYQKGYLMKINWHISLIVLGMLFPATMVIAQDTSPSWEKLEHQVGKLDNTSSNLTDINSKLFTIPEDLDTGWIAEKPIKTDVQGSQSSNSQTISPDKKTPETQATSTDKPTAINSCQQPFELGETEKPSQLSVTLVAEKTQPVATPTRFTHPAKEPSPSQPETQVSQTVAQKPQKPQKSESPEEITRYYTLAKADHLHRCGDTAMAEKLYREVKKPFTTETQINRETIGQPVYEPTELAPGGGVYWRLYQESLQENAVYKSKRLTALKLLTEQYPEFIPGHIQYAEVLKVDKQPQESLTVLDKAFGLYPNEVPLVEAKIKADQDSENWLTASLTARQFALFNPDHFRAAEFKKIADDDLARYQSDLQNKMAWSTVGNVVLGGVGAAVTGNVLAPLSSLQTAFLLMQGESAMGNNFSNELKEKLTIVDDPEVVAYVNEIGQKLASVAGRNEFKYEFFIVKDESLNAFALPGGKVFINAGAIAKTNSEAELAGLLAHELSHAVLSHGFQQMTQGGLTKGIAEFIPYAGGLAGNLLTLNYSRDMEEQADLFGTRLLVASGYASDGVRNLMVTMEKENKDNPPAWLSTHPETSDRVKYLEEIIVKNNFNRYTYEGVERHQEIREKVAEMLAAYKAEKEGKNPESKTDKKKPTSPQTEVKPATN</sequence>
<dbReference type="PANTHER" id="PTHR22726">
    <property type="entry name" value="METALLOENDOPEPTIDASE OMA1"/>
    <property type="match status" value="1"/>
</dbReference>
<reference evidence="11" key="1">
    <citation type="submission" date="2017-05" db="EMBL/GenBank/DDBJ databases">
        <title>Physiological properties and genetic analysis related to exopolysaccharide production of fresh-water unicellular cyanobacterium Aphanothece sacrum, Suizenji Nori, that has been cultured as a food source in Japan.</title>
        <authorList>
            <person name="Kanesaki Y."/>
            <person name="Yoshikawa S."/>
            <person name="Ohki K."/>
        </authorList>
    </citation>
    <scope>NUCLEOTIDE SEQUENCE [LARGE SCALE GENOMIC DNA]</scope>
    <source>
        <strain evidence="11">FPU1</strain>
    </source>
</reference>
<dbReference type="Gene3D" id="3.30.2010.10">
    <property type="entry name" value="Metalloproteases ('zincins'), catalytic domain"/>
    <property type="match status" value="1"/>
</dbReference>
<dbReference type="Proteomes" id="UP000287247">
    <property type="component" value="Unassembled WGS sequence"/>
</dbReference>
<dbReference type="RefSeq" id="WP_227873603.1">
    <property type="nucleotide sequence ID" value="NZ_BDQK01000005.1"/>
</dbReference>
<dbReference type="GO" id="GO:0004222">
    <property type="term" value="F:metalloendopeptidase activity"/>
    <property type="evidence" value="ECO:0007669"/>
    <property type="project" value="InterPro"/>
</dbReference>
<comment type="caution">
    <text evidence="10">The sequence shown here is derived from an EMBL/GenBank/DDBJ whole genome shotgun (WGS) entry which is preliminary data.</text>
</comment>
<keyword evidence="6" id="KW-0482">Metalloprotease</keyword>
<keyword evidence="11" id="KW-1185">Reference proteome</keyword>
<feature type="compositionally biased region" description="Polar residues" evidence="7">
    <location>
        <begin position="99"/>
        <end position="111"/>
    </location>
</feature>
<evidence type="ECO:0000259" key="9">
    <source>
        <dbReference type="Pfam" id="PF01435"/>
    </source>
</evidence>
<dbReference type="GO" id="GO:0016020">
    <property type="term" value="C:membrane"/>
    <property type="evidence" value="ECO:0007669"/>
    <property type="project" value="TreeGrafter"/>
</dbReference>
<name>A0A401IEZ8_APHSA</name>
<dbReference type="PANTHER" id="PTHR22726:SF1">
    <property type="entry name" value="METALLOENDOPEPTIDASE OMA1, MITOCHONDRIAL"/>
    <property type="match status" value="1"/>
</dbReference>
<dbReference type="Pfam" id="PF01435">
    <property type="entry name" value="Peptidase_M48"/>
    <property type="match status" value="1"/>
</dbReference>
<feature type="transmembrane region" description="Helical" evidence="8">
    <location>
        <begin position="27"/>
        <end position="47"/>
    </location>
</feature>
<dbReference type="CDD" id="cd07333">
    <property type="entry name" value="M48C_bepA_like"/>
    <property type="match status" value="1"/>
</dbReference>
<dbReference type="GO" id="GO:0046872">
    <property type="term" value="F:metal ion binding"/>
    <property type="evidence" value="ECO:0007669"/>
    <property type="project" value="UniProtKB-KW"/>
</dbReference>
<feature type="region of interest" description="Disordered" evidence="7">
    <location>
        <begin position="156"/>
        <end position="201"/>
    </location>
</feature>
<keyword evidence="3" id="KW-0479">Metal-binding</keyword>
<evidence type="ECO:0000256" key="7">
    <source>
        <dbReference type="SAM" id="MobiDB-lite"/>
    </source>
</evidence>
<organism evidence="10 11">
    <name type="scientific">Aphanothece sacrum FPU1</name>
    <dbReference type="NCBI Taxonomy" id="1920663"/>
    <lineage>
        <taxon>Bacteria</taxon>
        <taxon>Bacillati</taxon>
        <taxon>Cyanobacteriota</taxon>
        <taxon>Cyanophyceae</taxon>
        <taxon>Oscillatoriophycideae</taxon>
        <taxon>Chroococcales</taxon>
        <taxon>Aphanothecaceae</taxon>
        <taxon>Aphanothece</taxon>
    </lineage>
</organism>
<evidence type="ECO:0000313" key="10">
    <source>
        <dbReference type="EMBL" id="GBF79843.1"/>
    </source>
</evidence>
<keyword evidence="5" id="KW-0862">Zinc</keyword>
<protein>
    <submittedName>
        <fullName evidence="10">Peptidase</fullName>
    </submittedName>
</protein>
<dbReference type="AlphaFoldDB" id="A0A401IEZ8"/>
<comment type="cofactor">
    <cofactor evidence="1">
        <name>Zn(2+)</name>
        <dbReference type="ChEBI" id="CHEBI:29105"/>
    </cofactor>
</comment>
<keyword evidence="8" id="KW-0812">Transmembrane</keyword>
<evidence type="ECO:0000256" key="8">
    <source>
        <dbReference type="SAM" id="Phobius"/>
    </source>
</evidence>
<evidence type="ECO:0000256" key="4">
    <source>
        <dbReference type="ARBA" id="ARBA00022801"/>
    </source>
</evidence>
<proteinExistence type="predicted"/>